<feature type="non-terminal residue" evidence="2">
    <location>
        <position position="1"/>
    </location>
</feature>
<evidence type="ECO:0000313" key="2">
    <source>
        <dbReference type="EMBL" id="CAG8850560.1"/>
    </source>
</evidence>
<evidence type="ECO:0000256" key="1">
    <source>
        <dbReference type="SAM" id="MobiDB-lite"/>
    </source>
</evidence>
<proteinExistence type="predicted"/>
<dbReference type="Proteomes" id="UP000789901">
    <property type="component" value="Unassembled WGS sequence"/>
</dbReference>
<feature type="compositionally biased region" description="Polar residues" evidence="1">
    <location>
        <begin position="32"/>
        <end position="46"/>
    </location>
</feature>
<evidence type="ECO:0000313" key="3">
    <source>
        <dbReference type="Proteomes" id="UP000789901"/>
    </source>
</evidence>
<reference evidence="2 3" key="1">
    <citation type="submission" date="2021-06" db="EMBL/GenBank/DDBJ databases">
        <authorList>
            <person name="Kallberg Y."/>
            <person name="Tangrot J."/>
            <person name="Rosling A."/>
        </authorList>
    </citation>
    <scope>NUCLEOTIDE SEQUENCE [LARGE SCALE GENOMIC DNA]</scope>
    <source>
        <strain evidence="2 3">120-4 pot B 10/14</strain>
    </source>
</reference>
<gene>
    <name evidence="2" type="ORF">GMARGA_LOCUS40276</name>
</gene>
<feature type="compositionally biased region" description="Polar residues" evidence="1">
    <location>
        <begin position="1"/>
        <end position="24"/>
    </location>
</feature>
<name>A0ABN7X9K2_GIGMA</name>
<organism evidence="2 3">
    <name type="scientific">Gigaspora margarita</name>
    <dbReference type="NCBI Taxonomy" id="4874"/>
    <lineage>
        <taxon>Eukaryota</taxon>
        <taxon>Fungi</taxon>
        <taxon>Fungi incertae sedis</taxon>
        <taxon>Mucoromycota</taxon>
        <taxon>Glomeromycotina</taxon>
        <taxon>Glomeromycetes</taxon>
        <taxon>Diversisporales</taxon>
        <taxon>Gigasporaceae</taxon>
        <taxon>Gigaspora</taxon>
    </lineage>
</organism>
<dbReference type="EMBL" id="CAJVQB010101707">
    <property type="protein sequence ID" value="CAG8850560.1"/>
    <property type="molecule type" value="Genomic_DNA"/>
</dbReference>
<dbReference type="Pfam" id="PF11816">
    <property type="entry name" value="DUF3337"/>
    <property type="match status" value="1"/>
</dbReference>
<keyword evidence="3" id="KW-1185">Reference proteome</keyword>
<dbReference type="InterPro" id="IPR021772">
    <property type="entry name" value="WDR48/Bun107"/>
</dbReference>
<feature type="non-terminal residue" evidence="2">
    <location>
        <position position="195"/>
    </location>
</feature>
<protein>
    <submittedName>
        <fullName evidence="2">22753_t:CDS:1</fullName>
    </submittedName>
</protein>
<sequence>KISKTSNTETKLESSGKSVSTENNADTKTDSKASAPTRSQDESSAQVRKDEESKVNSPTRLKVQVQHTGDSNRYHPIHHDHIHTIRNMLSPEASIFVDSYCGAVEAMVKDVELIELRAHPWLLEFLLKNKIALKESVKIGFILKPHEVEKLELDSPGGGGGERNEIVTEKTLIEKGEEKKNSIKPEMWLELVFRS</sequence>
<accession>A0ABN7X9K2</accession>
<feature type="region of interest" description="Disordered" evidence="1">
    <location>
        <begin position="1"/>
        <end position="61"/>
    </location>
</feature>
<comment type="caution">
    <text evidence="2">The sequence shown here is derived from an EMBL/GenBank/DDBJ whole genome shotgun (WGS) entry which is preliminary data.</text>
</comment>